<comment type="caution">
    <text evidence="7">The sequence shown here is derived from an EMBL/GenBank/DDBJ whole genome shotgun (WGS) entry which is preliminary data.</text>
</comment>
<dbReference type="Gene3D" id="3.40.50.12580">
    <property type="match status" value="1"/>
</dbReference>
<dbReference type="Proteomes" id="UP001596018">
    <property type="component" value="Unassembled WGS sequence"/>
</dbReference>
<dbReference type="InterPro" id="IPR043149">
    <property type="entry name" value="TagF_N"/>
</dbReference>
<organism evidence="7 8">
    <name type="scientific">Rhodanobacter ginsenosidimutans</name>
    <dbReference type="NCBI Taxonomy" id="490571"/>
    <lineage>
        <taxon>Bacteria</taxon>
        <taxon>Pseudomonadati</taxon>
        <taxon>Pseudomonadota</taxon>
        <taxon>Gammaproteobacteria</taxon>
        <taxon>Lysobacterales</taxon>
        <taxon>Rhodanobacteraceae</taxon>
        <taxon>Rhodanobacter</taxon>
    </lineage>
</organism>
<dbReference type="InterPro" id="IPR007554">
    <property type="entry name" value="Glycerophosphate_synth"/>
</dbReference>
<evidence type="ECO:0000256" key="3">
    <source>
        <dbReference type="ARBA" id="ARBA00022475"/>
    </source>
</evidence>
<evidence type="ECO:0000256" key="5">
    <source>
        <dbReference type="ARBA" id="ARBA00022944"/>
    </source>
</evidence>
<proteinExistence type="inferred from homology"/>
<evidence type="ECO:0000256" key="2">
    <source>
        <dbReference type="ARBA" id="ARBA00010488"/>
    </source>
</evidence>
<dbReference type="PANTHER" id="PTHR37316">
    <property type="entry name" value="TEICHOIC ACID GLYCEROL-PHOSPHATE PRIMASE"/>
    <property type="match status" value="1"/>
</dbReference>
<dbReference type="InterPro" id="IPR043148">
    <property type="entry name" value="TagF_C"/>
</dbReference>
<sequence>MVDQTLGLLSALLGWILLAPLAALVPRRKDWITIVGRDEGKFVDNAKYFLLQATPALRPKVRCVFVTERRDVTDMLLASGYEAMLYPRWRSVCFLLRAGTLIADSAEWHLRLRHFLTMRCRRVQLWHGVGYKRIELDQWRNEASGGGWKSWPLLRIARSAKRVFLGRVVRYDLVNTTSAFYRDEVFKPAFHSAHFTALGYPRNTFGNLDEAAKATAWRNVDSEITGCVHGWLADGRRIVLVAPTFRDTRASPMGLGATTLALLDSWCELQRVELVFKFHPAERRASEVAGRHLHLCGPESDLYPLMPLSSALITDYSSIYMDYLLLDKPILFLVPDLDEYVSKDRQLQFDFRDMTPGPKASTWHELVKHADRQWEADEYIEARGALKLKAFDGRPQEFAVPLLIEFMRDQEWLPKAATSSINSVTQADA</sequence>
<evidence type="ECO:0000256" key="6">
    <source>
        <dbReference type="ARBA" id="ARBA00023136"/>
    </source>
</evidence>
<keyword evidence="6" id="KW-0472">Membrane</keyword>
<dbReference type="Gene3D" id="3.40.50.11820">
    <property type="match status" value="1"/>
</dbReference>
<dbReference type="RefSeq" id="WP_377340598.1">
    <property type="nucleotide sequence ID" value="NZ_JALBWS010000013.1"/>
</dbReference>
<keyword evidence="4" id="KW-0808">Transferase</keyword>
<dbReference type="Pfam" id="PF04464">
    <property type="entry name" value="Glyphos_transf"/>
    <property type="match status" value="1"/>
</dbReference>
<name>A0ABW0JX06_9GAMM</name>
<comment type="subcellular location">
    <subcellularLocation>
        <location evidence="1">Cell membrane</location>
        <topology evidence="1">Peripheral membrane protein</topology>
    </subcellularLocation>
</comment>
<keyword evidence="5" id="KW-0777">Teichoic acid biosynthesis</keyword>
<evidence type="ECO:0000256" key="4">
    <source>
        <dbReference type="ARBA" id="ARBA00022679"/>
    </source>
</evidence>
<comment type="similarity">
    <text evidence="2">Belongs to the CDP-glycerol glycerophosphotransferase family.</text>
</comment>
<dbReference type="PANTHER" id="PTHR37316:SF3">
    <property type="entry name" value="TEICHOIC ACID GLYCEROL-PHOSPHATE TRANSFERASE"/>
    <property type="match status" value="1"/>
</dbReference>
<evidence type="ECO:0000313" key="7">
    <source>
        <dbReference type="EMBL" id="MFC5440440.1"/>
    </source>
</evidence>
<dbReference type="SUPFAM" id="SSF53756">
    <property type="entry name" value="UDP-Glycosyltransferase/glycogen phosphorylase"/>
    <property type="match status" value="1"/>
</dbReference>
<evidence type="ECO:0000313" key="8">
    <source>
        <dbReference type="Proteomes" id="UP001596018"/>
    </source>
</evidence>
<gene>
    <name evidence="7" type="ORF">ACFPK0_10495</name>
</gene>
<dbReference type="EMBL" id="JBHSMM010000002">
    <property type="protein sequence ID" value="MFC5440440.1"/>
    <property type="molecule type" value="Genomic_DNA"/>
</dbReference>
<reference evidence="8" key="1">
    <citation type="journal article" date="2019" name="Int. J. Syst. Evol. Microbiol.">
        <title>The Global Catalogue of Microorganisms (GCM) 10K type strain sequencing project: providing services to taxonomists for standard genome sequencing and annotation.</title>
        <authorList>
            <consortium name="The Broad Institute Genomics Platform"/>
            <consortium name="The Broad Institute Genome Sequencing Center for Infectious Disease"/>
            <person name="Wu L."/>
            <person name="Ma J."/>
        </authorList>
    </citation>
    <scope>NUCLEOTIDE SEQUENCE [LARGE SCALE GENOMIC DNA]</scope>
    <source>
        <strain evidence="8">KACC 12822</strain>
    </source>
</reference>
<evidence type="ECO:0000256" key="1">
    <source>
        <dbReference type="ARBA" id="ARBA00004202"/>
    </source>
</evidence>
<keyword evidence="8" id="KW-1185">Reference proteome</keyword>
<keyword evidence="3" id="KW-1003">Cell membrane</keyword>
<accession>A0ABW0JX06</accession>
<protein>
    <submittedName>
        <fullName evidence="7">CDP-glycerol glycerophosphotransferase family protein</fullName>
    </submittedName>
</protein>
<dbReference type="InterPro" id="IPR051612">
    <property type="entry name" value="Teichoic_Acid_Biosynth"/>
</dbReference>